<name>A0A1M7RLH8_9ACTN</name>
<feature type="signal peptide" evidence="2">
    <location>
        <begin position="1"/>
        <end position="29"/>
    </location>
</feature>
<keyword evidence="4" id="KW-1185">Reference proteome</keyword>
<evidence type="ECO:0000313" key="3">
    <source>
        <dbReference type="EMBL" id="SHN47030.1"/>
    </source>
</evidence>
<sequence length="121" mass="12359">MRNARLLTAVAVSALTIGGSLALASPAQAARVVAVGSLAKSGATGYLKISQSDSSPYVLTGFVTAKDTKTDGACARGAGGLQDQPEHGRPDVAHGEVLHAEPDGPGQRADHQPRFDREGRA</sequence>
<evidence type="ECO:0000256" key="2">
    <source>
        <dbReference type="SAM" id="SignalP"/>
    </source>
</evidence>
<evidence type="ECO:0000256" key="1">
    <source>
        <dbReference type="SAM" id="MobiDB-lite"/>
    </source>
</evidence>
<organism evidence="3 4">
    <name type="scientific">Cryptosporangium aurantiacum</name>
    <dbReference type="NCBI Taxonomy" id="134849"/>
    <lineage>
        <taxon>Bacteria</taxon>
        <taxon>Bacillati</taxon>
        <taxon>Actinomycetota</taxon>
        <taxon>Actinomycetes</taxon>
        <taxon>Cryptosporangiales</taxon>
        <taxon>Cryptosporangiaceae</taxon>
        <taxon>Cryptosporangium</taxon>
    </lineage>
</organism>
<feature type="compositionally biased region" description="Basic and acidic residues" evidence="1">
    <location>
        <begin position="84"/>
        <end position="121"/>
    </location>
</feature>
<feature type="region of interest" description="Disordered" evidence="1">
    <location>
        <begin position="74"/>
        <end position="121"/>
    </location>
</feature>
<reference evidence="3 4" key="1">
    <citation type="submission" date="2016-11" db="EMBL/GenBank/DDBJ databases">
        <authorList>
            <person name="Jaros S."/>
            <person name="Januszkiewicz K."/>
            <person name="Wedrychowicz H."/>
        </authorList>
    </citation>
    <scope>NUCLEOTIDE SEQUENCE [LARGE SCALE GENOMIC DNA]</scope>
    <source>
        <strain evidence="3 4">DSM 46144</strain>
    </source>
</reference>
<feature type="chain" id="PRO_5012297217" evidence="2">
    <location>
        <begin position="30"/>
        <end position="121"/>
    </location>
</feature>
<proteinExistence type="predicted"/>
<dbReference type="STRING" id="134849.SAMN05443668_119126"/>
<accession>A0A1M7RLH8</accession>
<dbReference type="Proteomes" id="UP000184440">
    <property type="component" value="Unassembled WGS sequence"/>
</dbReference>
<gene>
    <name evidence="3" type="ORF">SAMN05443668_119126</name>
</gene>
<keyword evidence="2" id="KW-0732">Signal</keyword>
<dbReference type="EMBL" id="FRCS01000019">
    <property type="protein sequence ID" value="SHN47030.1"/>
    <property type="molecule type" value="Genomic_DNA"/>
</dbReference>
<dbReference type="AlphaFoldDB" id="A0A1M7RLH8"/>
<evidence type="ECO:0000313" key="4">
    <source>
        <dbReference type="Proteomes" id="UP000184440"/>
    </source>
</evidence>
<protein>
    <submittedName>
        <fullName evidence="3">Uncharacterized protein</fullName>
    </submittedName>
</protein>